<dbReference type="OrthoDB" id="116343at2"/>
<keyword evidence="3" id="KW-1185">Reference proteome</keyword>
<dbReference type="SUPFAM" id="SSF51735">
    <property type="entry name" value="NAD(P)-binding Rossmann-fold domains"/>
    <property type="match status" value="1"/>
</dbReference>
<evidence type="ECO:0000313" key="3">
    <source>
        <dbReference type="Proteomes" id="UP000680750"/>
    </source>
</evidence>
<dbReference type="InterPro" id="IPR036291">
    <property type="entry name" value="NAD(P)-bd_dom_sf"/>
</dbReference>
<dbReference type="PANTHER" id="PTHR43162">
    <property type="match status" value="1"/>
</dbReference>
<dbReference type="RefSeq" id="WP_030445461.1">
    <property type="nucleotide sequence ID" value="NZ_AP023354.1"/>
</dbReference>
<dbReference type="Proteomes" id="UP000680750">
    <property type="component" value="Chromosome"/>
</dbReference>
<organism evidence="2 3">
    <name type="scientific">Actinocatenispora sera</name>
    <dbReference type="NCBI Taxonomy" id="390989"/>
    <lineage>
        <taxon>Bacteria</taxon>
        <taxon>Bacillati</taxon>
        <taxon>Actinomycetota</taxon>
        <taxon>Actinomycetes</taxon>
        <taxon>Micromonosporales</taxon>
        <taxon>Micromonosporaceae</taxon>
        <taxon>Actinocatenispora</taxon>
    </lineage>
</organism>
<dbReference type="InterPro" id="IPR051604">
    <property type="entry name" value="Ergot_Alk_Oxidoreductase"/>
</dbReference>
<name>A0A810KXS4_9ACTN</name>
<dbReference type="Gene3D" id="3.90.25.10">
    <property type="entry name" value="UDP-galactose 4-epimerase, domain 1"/>
    <property type="match status" value="1"/>
</dbReference>
<proteinExistence type="predicted"/>
<reference evidence="2" key="1">
    <citation type="submission" date="2020-08" db="EMBL/GenBank/DDBJ databases">
        <title>Whole genome shotgun sequence of Actinocatenispora sera NBRC 101916.</title>
        <authorList>
            <person name="Komaki H."/>
            <person name="Tamura T."/>
        </authorList>
    </citation>
    <scope>NUCLEOTIDE SEQUENCE</scope>
    <source>
        <strain evidence="2">NBRC 101916</strain>
    </source>
</reference>
<dbReference type="AlphaFoldDB" id="A0A810KXS4"/>
<evidence type="ECO:0000313" key="2">
    <source>
        <dbReference type="EMBL" id="BCJ27232.1"/>
    </source>
</evidence>
<dbReference type="PANTHER" id="PTHR43162:SF1">
    <property type="entry name" value="PRESTALK A DIFFERENTIATION PROTEIN A"/>
    <property type="match status" value="1"/>
</dbReference>
<dbReference type="InterPro" id="IPR016040">
    <property type="entry name" value="NAD(P)-bd_dom"/>
</dbReference>
<evidence type="ECO:0000259" key="1">
    <source>
        <dbReference type="Pfam" id="PF13460"/>
    </source>
</evidence>
<accession>A0A810KXS4</accession>
<dbReference type="Pfam" id="PF13460">
    <property type="entry name" value="NAD_binding_10"/>
    <property type="match status" value="1"/>
</dbReference>
<dbReference type="Gene3D" id="3.40.50.720">
    <property type="entry name" value="NAD(P)-binding Rossmann-like Domain"/>
    <property type="match status" value="1"/>
</dbReference>
<protein>
    <submittedName>
        <fullName evidence="2">Nucleotide-diphosphate-sugar epimerase</fullName>
    </submittedName>
</protein>
<dbReference type="KEGG" id="aser:Asera_13400"/>
<sequence length="277" mass="29600">MIVVTGATGLIGRQVVEALAAQGNPVRAVTRNPDATMPPGVEVAAPGPAAYRGATALFVNGRAVHDDAAAEVARAVDAGARRIVALSAINVDDDPAYQPSRLQGDRNREAEAAAVGSGVPWVSLRACTFADNTRLAWGPQLQVGDAVRYGYPTFQEAHLDDRDLAEVAVRALLDPELTDRRLVLTGPESLSLEETLDQLGEVLDRPLRYVALSPDDAHAAMVARGLPAEFATALMARYARYDHTPHPVTDDVATVLGRPARTFRQWAADHTALFARN</sequence>
<dbReference type="EMBL" id="AP023354">
    <property type="protein sequence ID" value="BCJ27232.1"/>
    <property type="molecule type" value="Genomic_DNA"/>
</dbReference>
<gene>
    <name evidence="2" type="ORF">Asera_13400</name>
</gene>
<feature type="domain" description="NAD(P)-binding" evidence="1">
    <location>
        <begin position="6"/>
        <end position="175"/>
    </location>
</feature>